<reference evidence="2" key="1">
    <citation type="journal article" date="2023" name="G3 (Bethesda)">
        <title>A reference genome for the long-term kleptoplast-retaining sea slug Elysia crispata morphotype clarki.</title>
        <authorList>
            <person name="Eastman K.E."/>
            <person name="Pendleton A.L."/>
            <person name="Shaikh M.A."/>
            <person name="Suttiyut T."/>
            <person name="Ogas R."/>
            <person name="Tomko P."/>
            <person name="Gavelis G."/>
            <person name="Widhalm J.R."/>
            <person name="Wisecaver J.H."/>
        </authorList>
    </citation>
    <scope>NUCLEOTIDE SEQUENCE</scope>
    <source>
        <strain evidence="2">ECLA1</strain>
    </source>
</reference>
<accession>A0AAE1ECQ1</accession>
<sequence>MLTPTTSGLSMIILAGVKLLFTPPRAPRGSLDPHPWTKTKKSKLDKKMGVSFCLARGGAGLMMGACPLSAMILASSLGRSKGCKARCPAQGGSSSPLKVALYKTLSPGGRRPREEPENCCKQSRDWQLTPIPGLRVLRDLSDRKSSLLIHKADSPLPCSVRDFLIFPSSFHHFSQLRSSVKAFTAQRDLISAHKAEEQKQAATERHSEISLFDLSNI</sequence>
<evidence type="ECO:0000313" key="3">
    <source>
        <dbReference type="Proteomes" id="UP001283361"/>
    </source>
</evidence>
<organism evidence="2 3">
    <name type="scientific">Elysia crispata</name>
    <name type="common">lettuce slug</name>
    <dbReference type="NCBI Taxonomy" id="231223"/>
    <lineage>
        <taxon>Eukaryota</taxon>
        <taxon>Metazoa</taxon>
        <taxon>Spiralia</taxon>
        <taxon>Lophotrochozoa</taxon>
        <taxon>Mollusca</taxon>
        <taxon>Gastropoda</taxon>
        <taxon>Heterobranchia</taxon>
        <taxon>Euthyneura</taxon>
        <taxon>Panpulmonata</taxon>
        <taxon>Sacoglossa</taxon>
        <taxon>Placobranchoidea</taxon>
        <taxon>Plakobranchidae</taxon>
        <taxon>Elysia</taxon>
    </lineage>
</organism>
<dbReference type="Proteomes" id="UP001283361">
    <property type="component" value="Unassembled WGS sequence"/>
</dbReference>
<dbReference type="EMBL" id="JAWDGP010000283">
    <property type="protein sequence ID" value="KAK3801885.1"/>
    <property type="molecule type" value="Genomic_DNA"/>
</dbReference>
<protein>
    <submittedName>
        <fullName evidence="2">Uncharacterized protein</fullName>
    </submittedName>
</protein>
<keyword evidence="3" id="KW-1185">Reference proteome</keyword>
<evidence type="ECO:0000313" key="2">
    <source>
        <dbReference type="EMBL" id="KAK3801885.1"/>
    </source>
</evidence>
<proteinExistence type="predicted"/>
<gene>
    <name evidence="2" type="ORF">RRG08_048470</name>
</gene>
<evidence type="ECO:0000256" key="1">
    <source>
        <dbReference type="SAM" id="SignalP"/>
    </source>
</evidence>
<feature type="signal peptide" evidence="1">
    <location>
        <begin position="1"/>
        <end position="19"/>
    </location>
</feature>
<comment type="caution">
    <text evidence="2">The sequence shown here is derived from an EMBL/GenBank/DDBJ whole genome shotgun (WGS) entry which is preliminary data.</text>
</comment>
<keyword evidence="1" id="KW-0732">Signal</keyword>
<feature type="chain" id="PRO_5041949199" evidence="1">
    <location>
        <begin position="20"/>
        <end position="217"/>
    </location>
</feature>
<name>A0AAE1ECQ1_9GAST</name>
<dbReference type="AlphaFoldDB" id="A0AAE1ECQ1"/>